<feature type="compositionally biased region" description="Polar residues" evidence="3">
    <location>
        <begin position="246"/>
        <end position="255"/>
    </location>
</feature>
<dbReference type="GO" id="GO:0006357">
    <property type="term" value="P:regulation of transcription by RNA polymerase II"/>
    <property type="evidence" value="ECO:0007669"/>
    <property type="project" value="InterPro"/>
</dbReference>
<evidence type="ECO:0000313" key="4">
    <source>
        <dbReference type="EMBL" id="RWS23939.1"/>
    </source>
</evidence>
<comment type="caution">
    <text evidence="4">The sequence shown here is derived from an EMBL/GenBank/DDBJ whole genome shotgun (WGS) entry which is preliminary data.</text>
</comment>
<feature type="compositionally biased region" description="Low complexity" evidence="3">
    <location>
        <begin position="220"/>
        <end position="245"/>
    </location>
</feature>
<feature type="coiled-coil region" evidence="2">
    <location>
        <begin position="167"/>
        <end position="201"/>
    </location>
</feature>
<dbReference type="PANTHER" id="PTHR46745">
    <property type="entry name" value="TSC22 DOMAIN FAMILY PROTEIN 1"/>
    <property type="match status" value="1"/>
</dbReference>
<dbReference type="OrthoDB" id="8961796at2759"/>
<sequence length="255" mass="28187">MKFECGSGAGRYVRRTQFVYSPAVKLNAGEQLIASKTRQMINSAMSANVMTQNKERPKVDTSVTCASEALGTPPAIGDWQQRFKVVKMVSKEPFKRGRWLCMDFNDPPPTDSSVNTTSVVNADSALSTDRPLSCIERASSVGQSGGSTVAIDNKIEQAMDLVKSHLMFAVREEVDVLKEKIEELMEKINQLEYENSILKANASGETLLLLQQPQQQQQQQQQLSNTQTTVVNTSQPLQTQTLPTLENSNNSNAQE</sequence>
<proteinExistence type="inferred from homology"/>
<dbReference type="EMBL" id="NCKV01005639">
    <property type="protein sequence ID" value="RWS23939.1"/>
    <property type="molecule type" value="Genomic_DNA"/>
</dbReference>
<dbReference type="AlphaFoldDB" id="A0A443S8R3"/>
<organism evidence="4 5">
    <name type="scientific">Leptotrombidium deliense</name>
    <dbReference type="NCBI Taxonomy" id="299467"/>
    <lineage>
        <taxon>Eukaryota</taxon>
        <taxon>Metazoa</taxon>
        <taxon>Ecdysozoa</taxon>
        <taxon>Arthropoda</taxon>
        <taxon>Chelicerata</taxon>
        <taxon>Arachnida</taxon>
        <taxon>Acari</taxon>
        <taxon>Acariformes</taxon>
        <taxon>Trombidiformes</taxon>
        <taxon>Prostigmata</taxon>
        <taxon>Anystina</taxon>
        <taxon>Parasitengona</taxon>
        <taxon>Trombiculoidea</taxon>
        <taxon>Trombiculidae</taxon>
        <taxon>Leptotrombidium</taxon>
    </lineage>
</organism>
<dbReference type="GO" id="GO:0043066">
    <property type="term" value="P:negative regulation of apoptotic process"/>
    <property type="evidence" value="ECO:0007669"/>
    <property type="project" value="TreeGrafter"/>
</dbReference>
<dbReference type="Gene3D" id="1.20.5.490">
    <property type="entry name" value="Single helix bin"/>
    <property type="match status" value="1"/>
</dbReference>
<dbReference type="FunFam" id="1.20.5.490:FF:000002">
    <property type="entry name" value="TSC22 domain family, member 1"/>
    <property type="match status" value="1"/>
</dbReference>
<evidence type="ECO:0000256" key="3">
    <source>
        <dbReference type="SAM" id="MobiDB-lite"/>
    </source>
</evidence>
<comment type="similarity">
    <text evidence="1">Belongs to the TSC-22/Dip/Bun family.</text>
</comment>
<protein>
    <submittedName>
        <fullName evidence="4">TSC22 domain containing protein-like protein</fullName>
    </submittedName>
</protein>
<accession>A0A443S8R3</accession>
<evidence type="ECO:0000313" key="5">
    <source>
        <dbReference type="Proteomes" id="UP000288716"/>
    </source>
</evidence>
<evidence type="ECO:0000256" key="1">
    <source>
        <dbReference type="ARBA" id="ARBA00007908"/>
    </source>
</evidence>
<gene>
    <name evidence="4" type="ORF">B4U80_02281</name>
</gene>
<keyword evidence="2" id="KW-0175">Coiled coil</keyword>
<dbReference type="STRING" id="299467.A0A443S8R3"/>
<dbReference type="CDD" id="cd21936">
    <property type="entry name" value="ZIP_TSC22D"/>
    <property type="match status" value="1"/>
</dbReference>
<keyword evidence="5" id="KW-1185">Reference proteome</keyword>
<dbReference type="GO" id="GO:0005634">
    <property type="term" value="C:nucleus"/>
    <property type="evidence" value="ECO:0007669"/>
    <property type="project" value="TreeGrafter"/>
</dbReference>
<dbReference type="GO" id="GO:0008284">
    <property type="term" value="P:positive regulation of cell population proliferation"/>
    <property type="evidence" value="ECO:0007669"/>
    <property type="project" value="TreeGrafter"/>
</dbReference>
<name>A0A443S8R3_9ACAR</name>
<reference evidence="4 5" key="1">
    <citation type="journal article" date="2018" name="Gigascience">
        <title>Genomes of trombidid mites reveal novel predicted allergens and laterally-transferred genes associated with secondary metabolism.</title>
        <authorList>
            <person name="Dong X."/>
            <person name="Chaisiri K."/>
            <person name="Xia D."/>
            <person name="Armstrong S.D."/>
            <person name="Fang Y."/>
            <person name="Donnelly M.J."/>
            <person name="Kadowaki T."/>
            <person name="McGarry J.W."/>
            <person name="Darby A.C."/>
            <person name="Makepeace B.L."/>
        </authorList>
    </citation>
    <scope>NUCLEOTIDE SEQUENCE [LARGE SCALE GENOMIC DNA]</scope>
    <source>
        <strain evidence="4">UoL-UT</strain>
    </source>
</reference>
<dbReference type="PANTHER" id="PTHR46745:SF1">
    <property type="entry name" value="TSC22 DOMAIN FAMILY PROTEIN 1"/>
    <property type="match status" value="1"/>
</dbReference>
<dbReference type="SUPFAM" id="SSF58026">
    <property type="entry name" value="Delta-sleep-inducing peptide immunoreactive peptide"/>
    <property type="match status" value="1"/>
</dbReference>
<dbReference type="Proteomes" id="UP000288716">
    <property type="component" value="Unassembled WGS sequence"/>
</dbReference>
<dbReference type="Pfam" id="PF01166">
    <property type="entry name" value="TSC22"/>
    <property type="match status" value="1"/>
</dbReference>
<dbReference type="VEuPathDB" id="VectorBase:LDEU008101"/>
<feature type="region of interest" description="Disordered" evidence="3">
    <location>
        <begin position="220"/>
        <end position="255"/>
    </location>
</feature>
<evidence type="ECO:0000256" key="2">
    <source>
        <dbReference type="SAM" id="Coils"/>
    </source>
</evidence>
<dbReference type="GO" id="GO:0005829">
    <property type="term" value="C:cytosol"/>
    <property type="evidence" value="ECO:0007669"/>
    <property type="project" value="TreeGrafter"/>
</dbReference>
<dbReference type="InterPro" id="IPR000580">
    <property type="entry name" value="TSC22/Bun"/>
</dbReference>